<dbReference type="Pfam" id="PF00391">
    <property type="entry name" value="PEP-utilizers"/>
    <property type="match status" value="1"/>
</dbReference>
<dbReference type="GO" id="GO:0016301">
    <property type="term" value="F:kinase activity"/>
    <property type="evidence" value="ECO:0007669"/>
    <property type="project" value="InterPro"/>
</dbReference>
<gene>
    <name evidence="4" type="ORF">GCM10010508_26720</name>
</gene>
<protein>
    <recommendedName>
        <fullName evidence="6">Phosphoenolpyruvate-utilizing enzyme</fullName>
    </recommendedName>
</protein>
<evidence type="ECO:0000259" key="3">
    <source>
        <dbReference type="Pfam" id="PF01326"/>
    </source>
</evidence>
<dbReference type="Gene3D" id="3.30.470.20">
    <property type="entry name" value="ATP-grasp fold, B domain"/>
    <property type="match status" value="1"/>
</dbReference>
<dbReference type="PANTHER" id="PTHR43615">
    <property type="entry name" value="PHOSPHOENOLPYRUVATE SYNTHASE-RELATED"/>
    <property type="match status" value="1"/>
</dbReference>
<feature type="region of interest" description="Disordered" evidence="1">
    <location>
        <begin position="1"/>
        <end position="27"/>
    </location>
</feature>
<comment type="caution">
    <text evidence="4">The sequence shown here is derived from an EMBL/GenBank/DDBJ whole genome shotgun (WGS) entry which is preliminary data.</text>
</comment>
<evidence type="ECO:0000256" key="1">
    <source>
        <dbReference type="SAM" id="MobiDB-lite"/>
    </source>
</evidence>
<dbReference type="InterPro" id="IPR008279">
    <property type="entry name" value="PEP-util_enz_mobile_dom"/>
</dbReference>
<dbReference type="SUPFAM" id="SSF56059">
    <property type="entry name" value="Glutathione synthetase ATP-binding domain-like"/>
    <property type="match status" value="1"/>
</dbReference>
<dbReference type="InterPro" id="IPR036637">
    <property type="entry name" value="Phosphohistidine_dom_sf"/>
</dbReference>
<proteinExistence type="predicted"/>
<keyword evidence="5" id="KW-1185">Reference proteome</keyword>
<evidence type="ECO:0000313" key="4">
    <source>
        <dbReference type="EMBL" id="GHD88879.1"/>
    </source>
</evidence>
<dbReference type="SUPFAM" id="SSF52009">
    <property type="entry name" value="Phosphohistidine domain"/>
    <property type="match status" value="1"/>
</dbReference>
<sequence length="950" mass="104049">MDTHVGDAKPPVTPPAEPPATRAATAPPAHAACVVTLGGDPGPAGPFAGELGGKATRLAELLDAGLPVPPGFCLTTALFEAYLRETGIAAELLAEPSAEPSAGAGAPDPRTVRERILATRMPAPIADVVLDAYGRLGRPRVAVRSSALREDSAAQSFAGQHDTVLDVSGDEEVLKAVLTCWASLFSDRATAYRDTDAPGSIAVVVQEMVHTEVSGVAFTVDPVSARPHRVVVEACQGLGEGLVSGRVSSDFFVVDDRSLDVVEERVRYKVTKCAPLAPGRIGMTKVDAAARNVPCLTHGQLRELAALAVRVRELYGTEQDIEWGLKDGEFHLFQARPVTTRPAAPAGPSGGGNSPYVTPQPDAVRQGTLWSRMDIGEIFVGLMTPLGLSFARYYQRHVHTDCAGALGVRDTGEADLHMGYYQGHVYLNISYSSHLLAQCLPTRDQRHFTARFVSEEVDLAEYTNPFGTFPGGLPDLLSTVHWLRHTAREMTLMKSRSRQMADARLYEFDRARRLDLTRMSRRELHGELERDLGWFHDMHVGYMPYYINAFGFYGLLTELCARWLGSEGDNLQNRVKTDMSSLRTVESAKEVWAVAQAARNSPAVLRIITEEPLESITGLLHEDPDGRVFWERHMEPFLRANGTRGHQEMEITHPRWIDDPSYIFQMIRRYVADGFSIEDILKRSSGWADDSREALNRLPLPKRQVLETVISLYALCSELREATRMSMITSIWLVRNVVYEVGRRLVGQGVLHSLDEVAHLDFEDVRRYLAGEEEATRVFDRARIDSARRLYEHNKRLPEPPLTFIGEHDITAAARPVTGGTRLEGLAAGPGRVVGRARIVEDLVWQADEFEAGEILVASYTDASWTPLFAIAGGVVTDIGSMLSHSSIVAREFNVPSVVNTKHATQRINTGDLIVVDGDAGTVEVLEPAGTGEATEASEVSEATEASEVS</sequence>
<accession>A0A919CVD1</accession>
<dbReference type="RefSeq" id="WP_190178007.1">
    <property type="nucleotide sequence ID" value="NZ_BMVF01000006.1"/>
</dbReference>
<dbReference type="Gene3D" id="3.50.30.10">
    <property type="entry name" value="Phosphohistidine domain"/>
    <property type="match status" value="1"/>
</dbReference>
<evidence type="ECO:0000259" key="2">
    <source>
        <dbReference type="Pfam" id="PF00391"/>
    </source>
</evidence>
<organism evidence="4 5">
    <name type="scientific">Streptomyces naganishii JCM 4654</name>
    <dbReference type="NCBI Taxonomy" id="1306179"/>
    <lineage>
        <taxon>Bacteria</taxon>
        <taxon>Bacillati</taxon>
        <taxon>Actinomycetota</taxon>
        <taxon>Actinomycetes</taxon>
        <taxon>Kitasatosporales</taxon>
        <taxon>Streptomycetaceae</taxon>
        <taxon>Streptomyces</taxon>
    </lineage>
</organism>
<reference evidence="4" key="2">
    <citation type="submission" date="2020-09" db="EMBL/GenBank/DDBJ databases">
        <authorList>
            <person name="Sun Q."/>
            <person name="Ohkuma M."/>
        </authorList>
    </citation>
    <scope>NUCLEOTIDE SEQUENCE</scope>
    <source>
        <strain evidence="4">JCM 4654</strain>
    </source>
</reference>
<feature type="domain" description="Pyruvate phosphate dikinase AMP/ATP-binding" evidence="3">
    <location>
        <begin position="50"/>
        <end position="344"/>
    </location>
</feature>
<dbReference type="InterPro" id="IPR051549">
    <property type="entry name" value="PEP_Utilizing_Enz"/>
</dbReference>
<dbReference type="GO" id="GO:0005524">
    <property type="term" value="F:ATP binding"/>
    <property type="evidence" value="ECO:0007669"/>
    <property type="project" value="InterPro"/>
</dbReference>
<name>A0A919CVD1_9ACTN</name>
<evidence type="ECO:0000313" key="5">
    <source>
        <dbReference type="Proteomes" id="UP000608955"/>
    </source>
</evidence>
<dbReference type="AlphaFoldDB" id="A0A919CVD1"/>
<feature type="compositionally biased region" description="Low complexity" evidence="1">
    <location>
        <begin position="933"/>
        <end position="950"/>
    </location>
</feature>
<feature type="region of interest" description="Disordered" evidence="1">
    <location>
        <begin position="929"/>
        <end position="950"/>
    </location>
</feature>
<feature type="domain" description="PEP-utilising enzyme mobile" evidence="2">
    <location>
        <begin position="850"/>
        <end position="921"/>
    </location>
</feature>
<dbReference type="InterPro" id="IPR013815">
    <property type="entry name" value="ATP_grasp_subdomain_1"/>
</dbReference>
<dbReference type="Pfam" id="PF01326">
    <property type="entry name" value="PPDK_N"/>
    <property type="match status" value="1"/>
</dbReference>
<dbReference type="Gene3D" id="3.30.1490.20">
    <property type="entry name" value="ATP-grasp fold, A domain"/>
    <property type="match status" value="1"/>
</dbReference>
<evidence type="ECO:0008006" key="6">
    <source>
        <dbReference type="Google" id="ProtNLM"/>
    </source>
</evidence>
<dbReference type="Proteomes" id="UP000608955">
    <property type="component" value="Unassembled WGS sequence"/>
</dbReference>
<dbReference type="PANTHER" id="PTHR43615:SF1">
    <property type="entry name" value="PPDK_N DOMAIN-CONTAINING PROTEIN"/>
    <property type="match status" value="1"/>
</dbReference>
<dbReference type="EMBL" id="BMVF01000006">
    <property type="protein sequence ID" value="GHD88879.1"/>
    <property type="molecule type" value="Genomic_DNA"/>
</dbReference>
<reference evidence="4" key="1">
    <citation type="journal article" date="2014" name="Int. J. Syst. Evol. Microbiol.">
        <title>Complete genome sequence of Corynebacterium casei LMG S-19264T (=DSM 44701T), isolated from a smear-ripened cheese.</title>
        <authorList>
            <consortium name="US DOE Joint Genome Institute (JGI-PGF)"/>
            <person name="Walter F."/>
            <person name="Albersmeier A."/>
            <person name="Kalinowski J."/>
            <person name="Ruckert C."/>
        </authorList>
    </citation>
    <scope>NUCLEOTIDE SEQUENCE</scope>
    <source>
        <strain evidence="4">JCM 4654</strain>
    </source>
</reference>
<dbReference type="InterPro" id="IPR002192">
    <property type="entry name" value="PPDK_AMP/ATP-bd"/>
</dbReference>